<keyword evidence="4" id="KW-1185">Reference proteome</keyword>
<dbReference type="InterPro" id="IPR016161">
    <property type="entry name" value="Ald_DH/histidinol_DH"/>
</dbReference>
<dbReference type="InterPro" id="IPR050740">
    <property type="entry name" value="Aldehyde_DH_Superfamily"/>
</dbReference>
<proteinExistence type="predicted"/>
<sequence length="524" mass="55165">MQLTGKNLIGNKLSGINPQSFKGHGGHSGIAFHEATVGEVDQAVAIAHKAFGSYKNTSGVERAIFLERIAQLIDESKGELVAIAMTESRLPEGRLMGETGRTTGQLKLFASLLREGSWVNAMIDPAIPDRQPLPKPDVRQMQRPLGPVAVFGASNFPFAFSTAGGDTASALAAGCPVVCKAHPGHPATSELVASLIVQAANDTGMPEGVFCHLQGEGYEASVHLVSHPAIKAVGFTGSLGGGRALFNAAAKRNEPIPVYAEMGSVNPVFVLPEILEKEATALGQKLAGSNLMGAGQFCTNPGVIVAVKSKAQEQFTEAFKTALEAASADNMLTDKVFSGYCSNLGKMASLRGVTQLVGNLTAKEGVAAIPHMFQVEASAFINNPDLQEEVFGPSSLHVVADNAAQMKQVSDILHGQLTASVWGTEKDMKGHSELIGTLESKAGRVIFNAPPTGVEVTYAMVHGGPYPATTDSRSTSVGTNAIYRFTRAVCYQGYHQALLPEALQDANPLSITRKVNGQFTDKAL</sequence>
<dbReference type="InterPro" id="IPR015590">
    <property type="entry name" value="Aldehyde_DH_dom"/>
</dbReference>
<dbReference type="SUPFAM" id="SSF53720">
    <property type="entry name" value="ALDH-like"/>
    <property type="match status" value="1"/>
</dbReference>
<dbReference type="Proteomes" id="UP001302349">
    <property type="component" value="Chromosome"/>
</dbReference>
<reference evidence="3 4" key="1">
    <citation type="journal article" date="2023" name="Microbiol. Resour. Announc.">
        <title>Complete Genome Sequence of Imperialibacter roseus strain P4T.</title>
        <authorList>
            <person name="Tizabi D.R."/>
            <person name="Bachvaroff T."/>
            <person name="Hill R.T."/>
        </authorList>
    </citation>
    <scope>NUCLEOTIDE SEQUENCE [LARGE SCALE GENOMIC DNA]</scope>
    <source>
        <strain evidence="3 4">P4T</strain>
    </source>
</reference>
<dbReference type="PANTHER" id="PTHR43353:SF3">
    <property type="entry name" value="ALDEHYDE DEHYDROGENASE-RELATED"/>
    <property type="match status" value="1"/>
</dbReference>
<dbReference type="EMBL" id="CP136051">
    <property type="protein sequence ID" value="WOK09478.1"/>
    <property type="molecule type" value="Genomic_DNA"/>
</dbReference>
<dbReference type="PANTHER" id="PTHR43353">
    <property type="entry name" value="SUCCINATE-SEMIALDEHYDE DEHYDROGENASE, MITOCHONDRIAL"/>
    <property type="match status" value="1"/>
</dbReference>
<evidence type="ECO:0000313" key="3">
    <source>
        <dbReference type="EMBL" id="WOK09478.1"/>
    </source>
</evidence>
<protein>
    <submittedName>
        <fullName evidence="3">Aldehyde dehydrogenase (NADP(+))</fullName>
    </submittedName>
</protein>
<dbReference type="InterPro" id="IPR016163">
    <property type="entry name" value="Ald_DH_C"/>
</dbReference>
<evidence type="ECO:0000313" key="4">
    <source>
        <dbReference type="Proteomes" id="UP001302349"/>
    </source>
</evidence>
<dbReference type="Gene3D" id="3.40.309.10">
    <property type="entry name" value="Aldehyde Dehydrogenase, Chain A, domain 2"/>
    <property type="match status" value="1"/>
</dbReference>
<feature type="domain" description="Aldehyde dehydrogenase" evidence="2">
    <location>
        <begin position="31"/>
        <end position="464"/>
    </location>
</feature>
<keyword evidence="1" id="KW-0560">Oxidoreductase</keyword>
<evidence type="ECO:0000256" key="1">
    <source>
        <dbReference type="ARBA" id="ARBA00023002"/>
    </source>
</evidence>
<dbReference type="Gene3D" id="3.40.605.10">
    <property type="entry name" value="Aldehyde Dehydrogenase, Chain A, domain 1"/>
    <property type="match status" value="1"/>
</dbReference>
<dbReference type="InterPro" id="IPR044151">
    <property type="entry name" value="ALDH_KGSADH"/>
</dbReference>
<organism evidence="3 4">
    <name type="scientific">Imperialibacter roseus</name>
    <dbReference type="NCBI Taxonomy" id="1324217"/>
    <lineage>
        <taxon>Bacteria</taxon>
        <taxon>Pseudomonadati</taxon>
        <taxon>Bacteroidota</taxon>
        <taxon>Cytophagia</taxon>
        <taxon>Cytophagales</taxon>
        <taxon>Flammeovirgaceae</taxon>
        <taxon>Imperialibacter</taxon>
    </lineage>
</organism>
<dbReference type="Pfam" id="PF00171">
    <property type="entry name" value="Aldedh"/>
    <property type="match status" value="1"/>
</dbReference>
<name>A0ABZ0IWQ1_9BACT</name>
<dbReference type="CDD" id="cd07129">
    <property type="entry name" value="ALDH_KGSADH"/>
    <property type="match status" value="1"/>
</dbReference>
<evidence type="ECO:0000259" key="2">
    <source>
        <dbReference type="Pfam" id="PF00171"/>
    </source>
</evidence>
<accession>A0ABZ0IWQ1</accession>
<dbReference type="InterPro" id="IPR016162">
    <property type="entry name" value="Ald_DH_N"/>
</dbReference>
<dbReference type="RefSeq" id="WP_317492096.1">
    <property type="nucleotide sequence ID" value="NZ_CP136051.1"/>
</dbReference>
<gene>
    <name evidence="3" type="ORF">RT717_12590</name>
</gene>